<dbReference type="InterPro" id="IPR028184">
    <property type="entry name" value="VGLL4"/>
</dbReference>
<gene>
    <name evidence="2" type="ORF">RRG08_003849</name>
</gene>
<dbReference type="SMART" id="SM00711">
    <property type="entry name" value="TDU"/>
    <property type="match status" value="3"/>
</dbReference>
<comment type="caution">
    <text evidence="2">The sequence shown here is derived from an EMBL/GenBank/DDBJ whole genome shotgun (WGS) entry which is preliminary data.</text>
</comment>
<feature type="compositionally biased region" description="Low complexity" evidence="1">
    <location>
        <begin position="169"/>
        <end position="188"/>
    </location>
</feature>
<dbReference type="EMBL" id="JAWDGP010004135">
    <property type="protein sequence ID" value="KAK3767588.1"/>
    <property type="molecule type" value="Genomic_DNA"/>
</dbReference>
<dbReference type="Proteomes" id="UP001283361">
    <property type="component" value="Unassembled WGS sequence"/>
</dbReference>
<sequence>MQAASRLIGGRDTFSTNSSTNTNGRLPSPPHSEGHCRDPRASPGKELPTRALKQERARDRQEVTSALDADREHTERLNNIKKCASTQTQFSSFMGESSVPPPPPPYYTTHDTIPHDTVHSRHHHNLHNHSYPHPPPPLHSYYPHSSAHSGASVSVPTASEHLPVPPHPSNASRGMSASSSSSLSSSSSTPPPSSAYLSPPLPSHQPAPSYSNPHHIRHPHASPSPPAGTTPTLPPAPPLVHAPLRSTPPPPPLPPYPGPPLPPPHYHADLSRNGADVQHAPLNLSLSNMATPSQPPSGGQRSPTNKRATKGASSHQHRPASLENGFGSPMSQEDESIEEHFRRSLGKRYPEPATPAPVSPPASVQKTANPQPALSSPGKAVNQLAGEKICSVDDHFARALGDQMWTEIKARSETASLDGLTDTVDAHFAKALGANMWRKLKEENKVGEDVSLHKQKQQQQKSSLAIVVHSSSKATSKSHSPVQASLVT</sequence>
<proteinExistence type="predicted"/>
<dbReference type="PANTHER" id="PTHR17604:SF7">
    <property type="entry name" value="TONDU-DOMAIN-CONTAINING GROWTH INHIBITOR, ISOFORM A"/>
    <property type="match status" value="1"/>
</dbReference>
<dbReference type="PRINTS" id="PR01217">
    <property type="entry name" value="PRICHEXTENSN"/>
</dbReference>
<feature type="compositionally biased region" description="Low complexity" evidence="1">
    <location>
        <begin position="139"/>
        <end position="156"/>
    </location>
</feature>
<feature type="compositionally biased region" description="Polar residues" evidence="1">
    <location>
        <begin position="365"/>
        <end position="374"/>
    </location>
</feature>
<dbReference type="InterPro" id="IPR006627">
    <property type="entry name" value="TDU_repeat"/>
</dbReference>
<dbReference type="GO" id="GO:0001223">
    <property type="term" value="F:transcription coactivator binding"/>
    <property type="evidence" value="ECO:0007669"/>
    <property type="project" value="TreeGrafter"/>
</dbReference>
<evidence type="ECO:0000256" key="1">
    <source>
        <dbReference type="SAM" id="MobiDB-lite"/>
    </source>
</evidence>
<evidence type="ECO:0000313" key="3">
    <source>
        <dbReference type="Proteomes" id="UP001283361"/>
    </source>
</evidence>
<evidence type="ECO:0000313" key="2">
    <source>
        <dbReference type="EMBL" id="KAK3767588.1"/>
    </source>
</evidence>
<accession>A0AAE0ZDT6</accession>
<reference evidence="2" key="1">
    <citation type="journal article" date="2023" name="G3 (Bethesda)">
        <title>A reference genome for the long-term kleptoplast-retaining sea slug Elysia crispata morphotype clarki.</title>
        <authorList>
            <person name="Eastman K.E."/>
            <person name="Pendleton A.L."/>
            <person name="Shaikh M.A."/>
            <person name="Suttiyut T."/>
            <person name="Ogas R."/>
            <person name="Tomko P."/>
            <person name="Gavelis G."/>
            <person name="Widhalm J.R."/>
            <person name="Wisecaver J.H."/>
        </authorList>
    </citation>
    <scope>NUCLEOTIDE SEQUENCE</scope>
    <source>
        <strain evidence="2">ECLA1</strain>
    </source>
</reference>
<feature type="region of interest" description="Disordered" evidence="1">
    <location>
        <begin position="445"/>
        <end position="488"/>
    </location>
</feature>
<name>A0AAE0ZDT6_9GAST</name>
<dbReference type="AlphaFoldDB" id="A0AAE0ZDT6"/>
<dbReference type="GO" id="GO:0045892">
    <property type="term" value="P:negative regulation of DNA-templated transcription"/>
    <property type="evidence" value="ECO:0007669"/>
    <property type="project" value="TreeGrafter"/>
</dbReference>
<feature type="compositionally biased region" description="Pro residues" evidence="1">
    <location>
        <begin position="222"/>
        <end position="265"/>
    </location>
</feature>
<organism evidence="2 3">
    <name type="scientific">Elysia crispata</name>
    <name type="common">lettuce slug</name>
    <dbReference type="NCBI Taxonomy" id="231223"/>
    <lineage>
        <taxon>Eukaryota</taxon>
        <taxon>Metazoa</taxon>
        <taxon>Spiralia</taxon>
        <taxon>Lophotrochozoa</taxon>
        <taxon>Mollusca</taxon>
        <taxon>Gastropoda</taxon>
        <taxon>Heterobranchia</taxon>
        <taxon>Euthyneura</taxon>
        <taxon>Panpulmonata</taxon>
        <taxon>Sacoglossa</taxon>
        <taxon>Placobranchoidea</taxon>
        <taxon>Plakobranchidae</taxon>
        <taxon>Elysia</taxon>
    </lineage>
</organism>
<dbReference type="PANTHER" id="PTHR17604">
    <property type="entry name" value="TRANSCRIPTION COFACTOR VESTIGIAL-LIKE PROTEIN 4"/>
    <property type="match status" value="1"/>
</dbReference>
<protein>
    <recommendedName>
        <fullName evidence="4">Transcription cofactor vestigial-like protein 4</fullName>
    </recommendedName>
</protein>
<feature type="compositionally biased region" description="Pro residues" evidence="1">
    <location>
        <begin position="189"/>
        <end position="205"/>
    </location>
</feature>
<feature type="compositionally biased region" description="Basic and acidic residues" evidence="1">
    <location>
        <begin position="52"/>
        <end position="73"/>
    </location>
</feature>
<feature type="compositionally biased region" description="Low complexity" evidence="1">
    <location>
        <begin position="469"/>
        <end position="480"/>
    </location>
</feature>
<keyword evidence="3" id="KW-1185">Reference proteome</keyword>
<feature type="region of interest" description="Disordered" evidence="1">
    <location>
        <begin position="92"/>
        <end position="380"/>
    </location>
</feature>
<evidence type="ECO:0008006" key="4">
    <source>
        <dbReference type="Google" id="ProtNLM"/>
    </source>
</evidence>
<feature type="region of interest" description="Disordered" evidence="1">
    <location>
        <begin position="1"/>
        <end position="73"/>
    </location>
</feature>